<evidence type="ECO:0000256" key="2">
    <source>
        <dbReference type="ARBA" id="ARBA00034772"/>
    </source>
</evidence>
<dbReference type="EMBL" id="JNAD02000016">
    <property type="protein sequence ID" value="RKM91677.1"/>
    <property type="molecule type" value="Genomic_DNA"/>
</dbReference>
<keyword evidence="6" id="KW-1185">Reference proteome</keyword>
<comment type="similarity">
    <text evidence="2">Belongs to the class-II fumarase/aspartase family.</text>
</comment>
<dbReference type="GO" id="GO:0016829">
    <property type="term" value="F:lyase activity"/>
    <property type="evidence" value="ECO:0007669"/>
    <property type="project" value="UniProtKB-KW"/>
</dbReference>
<evidence type="ECO:0000313" key="5">
    <source>
        <dbReference type="EMBL" id="RKM91677.1"/>
    </source>
</evidence>
<feature type="compositionally biased region" description="Low complexity" evidence="3">
    <location>
        <begin position="120"/>
        <end position="129"/>
    </location>
</feature>
<dbReference type="AlphaFoldDB" id="A0A3R7HV92"/>
<feature type="region of interest" description="Disordered" evidence="3">
    <location>
        <begin position="1"/>
        <end position="78"/>
    </location>
</feature>
<comment type="caution">
    <text evidence="5">The sequence shown here is derived from an EMBL/GenBank/DDBJ whole genome shotgun (WGS) entry which is preliminary data.</text>
</comment>
<feature type="compositionally biased region" description="Low complexity" evidence="3">
    <location>
        <begin position="52"/>
        <end position="68"/>
    </location>
</feature>
<sequence length="664" mass="67651">MWRPPATPTPSPSTAGCSTGPARPSPTPCWSSGRRDPTAHRPAPPARCGATPSPGRSSAGTASSSPASPASPPTPTGITRCGRCRPAARPICPCASSRAACSTICSPAPICATIRTTDCSPRCRPSAGRRCSRCRSRAGTAPTGSTSACRARERRSSLTSPDPAAPAGGRPPVPGAGDDTGLLSPVRAGTAAEAATGDRAWLAALLDAEAALTRAQAVLGLAPEEAARAVDRAVRESAFDVRDLALRARSGGNPVIPLVRELTAAVRKTAPDAAAHVHRGATSQDILDTATMLVAARTLPLILADLERTIDALGRLADRHRATPMPGRTLTQHAVPTTFGLKAAGWRSLLLDAHDRLAALLDGGLPVQLGGAAGTLAAFGAYARPDDGTELAGTGADTGETGGAGPGTRIAAQYARELGLAEPGLPWHTLRTPVADLAAGLAFTTGALGKLAADVLVLSRTEIGEVAEGTGGGSSAMPHKANPARAVLIASAARQVPALAAVLLGSLAAEDERPGSAWHAEWQPLREALRLTGGAAEAAAGLAGGLRVRPERMRANLDLTGGLVVSERLTAELAPLLGREEAAGLLGDAARRAAERGTGLREALREEPAVREALSEERLRELTDPTGYTGEAAVLTARALRRAPRRFPAGPSSPPSASSPEGRA</sequence>
<dbReference type="PROSITE" id="PS00163">
    <property type="entry name" value="FUMARATE_LYASES"/>
    <property type="match status" value="1"/>
</dbReference>
<dbReference type="PANTHER" id="PTHR43172">
    <property type="entry name" value="ADENYLOSUCCINATE LYASE"/>
    <property type="match status" value="1"/>
</dbReference>
<dbReference type="OrthoDB" id="9768878at2"/>
<feature type="region of interest" description="Disordered" evidence="3">
    <location>
        <begin position="120"/>
        <end position="184"/>
    </location>
</feature>
<dbReference type="GO" id="GO:0019619">
    <property type="term" value="P:3,4-dihydroxybenzoate catabolic process"/>
    <property type="evidence" value="ECO:0007669"/>
    <property type="project" value="InterPro"/>
</dbReference>
<dbReference type="CDD" id="cd01597">
    <property type="entry name" value="pCLME"/>
    <property type="match status" value="1"/>
</dbReference>
<dbReference type="Gene3D" id="1.10.275.10">
    <property type="entry name" value="Fumarase/aspartase (N-terminal domain)"/>
    <property type="match status" value="1"/>
</dbReference>
<dbReference type="PROSITE" id="PS51257">
    <property type="entry name" value="PROKAR_LIPOPROTEIN"/>
    <property type="match status" value="1"/>
</dbReference>
<dbReference type="Gene3D" id="1.10.40.30">
    <property type="entry name" value="Fumarase/aspartase (C-terminal domain)"/>
    <property type="match status" value="1"/>
</dbReference>
<accession>A0A3R7HV92</accession>
<dbReference type="Proteomes" id="UP000028058">
    <property type="component" value="Unassembled WGS sequence"/>
</dbReference>
<dbReference type="EC" id="5.5.1.2" evidence="5"/>
<feature type="compositionally biased region" description="Low complexity" evidence="3">
    <location>
        <begin position="12"/>
        <end position="21"/>
    </location>
</feature>
<dbReference type="SMART" id="SM00998">
    <property type="entry name" value="ADSL_C"/>
    <property type="match status" value="1"/>
</dbReference>
<dbReference type="Gene3D" id="1.20.200.10">
    <property type="entry name" value="Fumarase/aspartase (Central domain)"/>
    <property type="match status" value="1"/>
</dbReference>
<dbReference type="Pfam" id="PF00206">
    <property type="entry name" value="Lyase_1"/>
    <property type="match status" value="2"/>
</dbReference>
<feature type="domain" description="Adenylosuccinate lyase C-terminal" evidence="4">
    <location>
        <begin position="561"/>
        <end position="640"/>
    </location>
</feature>
<gene>
    <name evidence="5" type="primary">pcaB</name>
    <name evidence="5" type="ORF">SFRA_027135</name>
</gene>
<dbReference type="SUPFAM" id="SSF48557">
    <property type="entry name" value="L-aspartase-like"/>
    <property type="match status" value="1"/>
</dbReference>
<protein>
    <submittedName>
        <fullName evidence="5">3-carboxy-cis,cis-muconate cycloisomerase</fullName>
        <ecNumber evidence="5">5.5.1.2</ecNumber>
    </submittedName>
</protein>
<keyword evidence="5" id="KW-0413">Isomerase</keyword>
<dbReference type="PANTHER" id="PTHR43172:SF2">
    <property type="entry name" value="ADENYLOSUCCINATE LYASE C-TERMINAL DOMAIN-CONTAINING PROTEIN"/>
    <property type="match status" value="1"/>
</dbReference>
<dbReference type="InterPro" id="IPR012789">
    <property type="entry name" value="Protocat_PcaB-like"/>
</dbReference>
<dbReference type="Pfam" id="PF10397">
    <property type="entry name" value="ADSL_C"/>
    <property type="match status" value="1"/>
</dbReference>
<keyword evidence="1" id="KW-0456">Lyase</keyword>
<proteinExistence type="inferred from homology"/>
<evidence type="ECO:0000259" key="4">
    <source>
        <dbReference type="SMART" id="SM00998"/>
    </source>
</evidence>
<name>A0A3R7HV92_9ACTN</name>
<feature type="compositionally biased region" description="Low complexity" evidence="3">
    <location>
        <begin position="646"/>
        <end position="664"/>
    </location>
</feature>
<dbReference type="InterPro" id="IPR000362">
    <property type="entry name" value="Fumarate_lyase_fam"/>
</dbReference>
<dbReference type="InterPro" id="IPR020557">
    <property type="entry name" value="Fumarate_lyase_CS"/>
</dbReference>
<evidence type="ECO:0000313" key="6">
    <source>
        <dbReference type="Proteomes" id="UP000028058"/>
    </source>
</evidence>
<dbReference type="InterPro" id="IPR008948">
    <property type="entry name" value="L-Aspartase-like"/>
</dbReference>
<evidence type="ECO:0000256" key="1">
    <source>
        <dbReference type="ARBA" id="ARBA00023239"/>
    </source>
</evidence>
<dbReference type="InterPro" id="IPR022761">
    <property type="entry name" value="Fumarate_lyase_N"/>
</dbReference>
<organism evidence="5 6">
    <name type="scientific">Streptomyces xinghaiensis</name>
    <dbReference type="NCBI Taxonomy" id="1038928"/>
    <lineage>
        <taxon>Bacteria</taxon>
        <taxon>Bacillati</taxon>
        <taxon>Actinomycetota</taxon>
        <taxon>Actinomycetes</taxon>
        <taxon>Kitasatosporales</taxon>
        <taxon>Streptomycetaceae</taxon>
        <taxon>Streptomyces</taxon>
    </lineage>
</organism>
<feature type="region of interest" description="Disordered" evidence="3">
    <location>
        <begin position="641"/>
        <end position="664"/>
    </location>
</feature>
<dbReference type="GO" id="GO:0047472">
    <property type="term" value="F:3-carboxy-cis,cis-muconate cycloisomerase activity"/>
    <property type="evidence" value="ECO:0007669"/>
    <property type="project" value="UniProtKB-EC"/>
</dbReference>
<reference evidence="5 6" key="1">
    <citation type="journal article" date="2014" name="Genome Announc.">
        <title>Draft Genome Sequence of Streptomyces fradiae ATCC 19609, a Strain Highly Sensitive to Antibiotics.</title>
        <authorList>
            <person name="Bekker O.B."/>
            <person name="Klimina K.M."/>
            <person name="Vatlin A.A."/>
            <person name="Zakharevich N.V."/>
            <person name="Kasianov A.S."/>
            <person name="Danilenko V.N."/>
        </authorList>
    </citation>
    <scope>NUCLEOTIDE SEQUENCE [LARGE SCALE GENOMIC DNA]</scope>
    <source>
        <strain evidence="5 6">ATCC 19609</strain>
    </source>
</reference>
<feature type="compositionally biased region" description="Pro residues" evidence="3">
    <location>
        <begin position="1"/>
        <end position="11"/>
    </location>
</feature>
<dbReference type="NCBIfam" id="TIGR02426">
    <property type="entry name" value="protocat_pcaB"/>
    <property type="match status" value="1"/>
</dbReference>
<dbReference type="InterPro" id="IPR019468">
    <property type="entry name" value="AdenyloSucc_lyase_C"/>
</dbReference>
<evidence type="ECO:0000256" key="3">
    <source>
        <dbReference type="SAM" id="MobiDB-lite"/>
    </source>
</evidence>
<dbReference type="PRINTS" id="PR00149">
    <property type="entry name" value="FUMRATELYASE"/>
</dbReference>
<dbReference type="InterPro" id="IPR024083">
    <property type="entry name" value="Fumarase/histidase_N"/>
</dbReference>